<protein>
    <recommendedName>
        <fullName evidence="4">DUF3821 domain-containing protein</fullName>
    </recommendedName>
</protein>
<sequence length="341" mass="36653">MRKKRGKQRILTILIVLIAILGIPAAAAASMSGSLHSTAKGDSVFIEGYAYGSPSAGVAVWIFGNNYYFRDTQSVESDAGFSYELTGSRTSLMAPGQYFAVVQHPMANNRFDVIEDTTTTAGTTYVRMRGSVATSGADVFIAAGPGRLQGSNAAEALIRLLDSQNIDDTYMRTTFLIEEPRIEIDTIRTTYTAERFMITGRTNLAVGNDLLVEVVSSAFGHTSKTKPEPFSGASGITKVVPGDAFSQRFFFEVDPAAFLPDEYTIKITSLKTDQVATTTLTVIEGKPPAEEPAVVPPAPTPSIDEPEIPTPTPEPEPEKSPLLYASLAALFVMAVFACRRG</sequence>
<dbReference type="Proteomes" id="UP001524383">
    <property type="component" value="Unassembled WGS sequence"/>
</dbReference>
<dbReference type="EMBL" id="VOTZ01000021">
    <property type="protein sequence ID" value="MCQ1539192.1"/>
    <property type="molecule type" value="Genomic_DNA"/>
</dbReference>
<accession>A0ABD4TLM1</accession>
<proteinExistence type="predicted"/>
<comment type="caution">
    <text evidence="2">The sequence shown here is derived from an EMBL/GenBank/DDBJ whole genome shotgun (WGS) entry which is preliminary data.</text>
</comment>
<name>A0ABD4TLM1_9EURY</name>
<dbReference type="RefSeq" id="WP_255333157.1">
    <property type="nucleotide sequence ID" value="NZ_VOTZ01000021.1"/>
</dbReference>
<evidence type="ECO:0000256" key="1">
    <source>
        <dbReference type="SAM" id="MobiDB-lite"/>
    </source>
</evidence>
<keyword evidence="3" id="KW-1185">Reference proteome</keyword>
<gene>
    <name evidence="2" type="ORF">FTO68_09400</name>
</gene>
<evidence type="ECO:0008006" key="4">
    <source>
        <dbReference type="Google" id="ProtNLM"/>
    </source>
</evidence>
<reference evidence="2 3" key="1">
    <citation type="submission" date="2019-08" db="EMBL/GenBank/DDBJ databases">
        <authorList>
            <person name="Chen S.-C."/>
            <person name="Lai M.-C."/>
            <person name="You Y.-T."/>
        </authorList>
    </citation>
    <scope>NUCLEOTIDE SEQUENCE [LARGE SCALE GENOMIC DNA]</scope>
    <source>
        <strain evidence="2 3">P2F9704a</strain>
    </source>
</reference>
<feature type="region of interest" description="Disordered" evidence="1">
    <location>
        <begin position="286"/>
        <end position="319"/>
    </location>
</feature>
<evidence type="ECO:0000313" key="2">
    <source>
        <dbReference type="EMBL" id="MCQ1539192.1"/>
    </source>
</evidence>
<evidence type="ECO:0000313" key="3">
    <source>
        <dbReference type="Proteomes" id="UP001524383"/>
    </source>
</evidence>
<dbReference type="AlphaFoldDB" id="A0ABD4TLM1"/>
<organism evidence="2 3">
    <name type="scientific">Methanocalculus taiwanensis</name>
    <dbReference type="NCBI Taxonomy" id="106207"/>
    <lineage>
        <taxon>Archaea</taxon>
        <taxon>Methanobacteriati</taxon>
        <taxon>Methanobacteriota</taxon>
        <taxon>Stenosarchaea group</taxon>
        <taxon>Methanomicrobia</taxon>
        <taxon>Methanomicrobiales</taxon>
        <taxon>Methanocalculaceae</taxon>
        <taxon>Methanocalculus</taxon>
    </lineage>
</organism>